<sequence>MRKDNPSPCNHERQKQTISRSIGHLTFMLFITPLISIWWSAITDYNGSLQLSVTRFLADPKASLSWYSLPSHDISVAFAKWILFEAILYTVLPGRICAGQPTPSGHTLPYTMNGLSFFTFSIIFFLVSAALGWTELSFIASNWRDIILVLNAFAWLLTGLAFLKGRIAPSYKYDNKENDSYISDIWRGIELHPRFGAAWDLKIFHNGRWTMTALAMIDISFAALQWEMHGYITYTMICVLLLRNILIVNFFTNEEWYLRSMDVCDEPFGFYFAWESGVFFPTMYTLQTQYLALNPVELPLTRIISIFSLGVTGFIVYYVATEQKNVVCDMKSAKEVGHEKAQFVRASYTTTDGVGRESLLLCSGMLPFKHDASHVILMNSPGLWRHIRHPNYLGVLILTYAMCALCGTEALLPWNEAVFATAFLAYRCTRDERNCLRKYGKDWEVYCQRVRWSWCRGCIDFPSLSGVNFC</sequence>
<dbReference type="RefSeq" id="XP_015403007.1">
    <property type="nucleotide sequence ID" value="XM_015554576.1"/>
</dbReference>
<evidence type="ECO:0000256" key="9">
    <source>
        <dbReference type="ARBA" id="ARBA00022989"/>
    </source>
</evidence>
<keyword evidence="12 18" id="KW-0443">Lipid metabolism</keyword>
<evidence type="ECO:0000256" key="17">
    <source>
        <dbReference type="ARBA" id="ARBA00042688"/>
    </source>
</evidence>
<comment type="subcellular location">
    <subcellularLocation>
        <location evidence="1">Membrane</location>
        <topology evidence="1">Multi-pass membrane protein</topology>
    </subcellularLocation>
</comment>
<dbReference type="GO" id="GO:0047598">
    <property type="term" value="F:7-dehydrocholesterol reductase activity"/>
    <property type="evidence" value="ECO:0007669"/>
    <property type="project" value="UniProtKB-EC"/>
</dbReference>
<evidence type="ECO:0000256" key="5">
    <source>
        <dbReference type="ARBA" id="ARBA00022692"/>
    </source>
</evidence>
<keyword evidence="4" id="KW-0153">Cholesterol metabolism</keyword>
<comment type="caution">
    <text evidence="18">Lacks conserved residue(s) required for the propagation of feature annotation.</text>
</comment>
<feature type="transmembrane region" description="Helical" evidence="18">
    <location>
        <begin position="21"/>
        <end position="42"/>
    </location>
</feature>
<keyword evidence="8 18" id="KW-0752">Steroid biosynthesis</keyword>
<dbReference type="GO" id="GO:0005789">
    <property type="term" value="C:endoplasmic reticulum membrane"/>
    <property type="evidence" value="ECO:0007669"/>
    <property type="project" value="TreeGrafter"/>
</dbReference>
<keyword evidence="5 18" id="KW-0812">Transmembrane</keyword>
<feature type="transmembrane region" description="Helical" evidence="18">
    <location>
        <begin position="146"/>
        <end position="163"/>
    </location>
</feature>
<keyword evidence="9 18" id="KW-1133">Transmembrane helix</keyword>
<dbReference type="GO" id="GO:0006695">
    <property type="term" value="P:cholesterol biosynthetic process"/>
    <property type="evidence" value="ECO:0007669"/>
    <property type="project" value="UniProtKB-KW"/>
</dbReference>
<evidence type="ECO:0000256" key="6">
    <source>
        <dbReference type="ARBA" id="ARBA00022778"/>
    </source>
</evidence>
<evidence type="ECO:0000256" key="4">
    <source>
        <dbReference type="ARBA" id="ARBA00022548"/>
    </source>
</evidence>
<dbReference type="Gene3D" id="1.20.120.1630">
    <property type="match status" value="1"/>
</dbReference>
<evidence type="ECO:0000256" key="10">
    <source>
        <dbReference type="ARBA" id="ARBA00023002"/>
    </source>
</evidence>
<feature type="transmembrane region" description="Helical" evidence="18">
    <location>
        <begin position="113"/>
        <end position="134"/>
    </location>
</feature>
<name>A0A0L1IRH5_ASPN3</name>
<feature type="transmembrane region" description="Helical" evidence="18">
    <location>
        <begin position="232"/>
        <end position="251"/>
    </location>
</feature>
<dbReference type="PANTHER" id="PTHR21257:SF38">
    <property type="entry name" value="7-DEHYDROCHOLESTEROL REDUCTASE"/>
    <property type="match status" value="1"/>
</dbReference>
<dbReference type="STRING" id="1509407.A0A0L1IRH5"/>
<accession>A0A0L1IRH5</accession>
<dbReference type="InterPro" id="IPR001171">
    <property type="entry name" value="ERG24_DHCR-like"/>
</dbReference>
<keyword evidence="3 18" id="KW-0444">Lipid biosynthesis</keyword>
<evidence type="ECO:0000256" key="3">
    <source>
        <dbReference type="ARBA" id="ARBA00022516"/>
    </source>
</evidence>
<protein>
    <recommendedName>
        <fullName evidence="16">7-dehydrocholesterol reductase</fullName>
        <ecNumber evidence="16">1.3.1.21</ecNumber>
    </recommendedName>
    <alternativeName>
        <fullName evidence="17">Sterol Delta(7)-reductase</fullName>
    </alternativeName>
</protein>
<dbReference type="EC" id="1.3.1.21" evidence="16"/>
<dbReference type="GO" id="GO:0016132">
    <property type="term" value="P:brassinosteroid biosynthetic process"/>
    <property type="evidence" value="ECO:0007669"/>
    <property type="project" value="TreeGrafter"/>
</dbReference>
<evidence type="ECO:0000256" key="16">
    <source>
        <dbReference type="ARBA" id="ARBA00038851"/>
    </source>
</evidence>
<dbReference type="GeneID" id="26811124"/>
<dbReference type="EMBL" id="JNOM01000379">
    <property type="protein sequence ID" value="KNG82084.1"/>
    <property type="molecule type" value="Genomic_DNA"/>
</dbReference>
<evidence type="ECO:0000256" key="11">
    <source>
        <dbReference type="ARBA" id="ARBA00023011"/>
    </source>
</evidence>
<dbReference type="Pfam" id="PF01222">
    <property type="entry name" value="ERG4_ERG24"/>
    <property type="match status" value="1"/>
</dbReference>
<dbReference type="OrthoDB" id="5326588at2759"/>
<keyword evidence="20" id="KW-1185">Reference proteome</keyword>
<evidence type="ECO:0000256" key="1">
    <source>
        <dbReference type="ARBA" id="ARBA00004141"/>
    </source>
</evidence>
<keyword evidence="11 18" id="KW-0756">Sterol biosynthesis</keyword>
<dbReference type="Proteomes" id="UP000037505">
    <property type="component" value="Unassembled WGS sequence"/>
</dbReference>
<proteinExistence type="inferred from homology"/>
<evidence type="ECO:0000256" key="14">
    <source>
        <dbReference type="ARBA" id="ARBA00023166"/>
    </source>
</evidence>
<comment type="caution">
    <text evidence="19">The sequence shown here is derived from an EMBL/GenBank/DDBJ whole genome shotgun (WGS) entry which is preliminary data.</text>
</comment>
<evidence type="ECO:0000256" key="8">
    <source>
        <dbReference type="ARBA" id="ARBA00022955"/>
    </source>
</evidence>
<feature type="transmembrane region" description="Helical" evidence="18">
    <location>
        <begin position="300"/>
        <end position="320"/>
    </location>
</feature>
<keyword evidence="6" id="KW-0152">Cholesterol biosynthesis</keyword>
<dbReference type="AlphaFoldDB" id="A0A0L1IRH5"/>
<dbReference type="PANTHER" id="PTHR21257">
    <property type="entry name" value="DELTA(14)-STEROL REDUCTASE"/>
    <property type="match status" value="1"/>
</dbReference>
<gene>
    <name evidence="19" type="ORF">ANOM_009320</name>
</gene>
<keyword evidence="15 18" id="KW-0753">Steroid metabolism</keyword>
<evidence type="ECO:0000256" key="12">
    <source>
        <dbReference type="ARBA" id="ARBA00023098"/>
    </source>
</evidence>
<evidence type="ECO:0000256" key="2">
    <source>
        <dbReference type="ARBA" id="ARBA00005402"/>
    </source>
</evidence>
<evidence type="ECO:0000256" key="18">
    <source>
        <dbReference type="RuleBase" id="RU369120"/>
    </source>
</evidence>
<comment type="similarity">
    <text evidence="2 18">Belongs to the ERG4/ERG24 family.</text>
</comment>
<keyword evidence="14 18" id="KW-1207">Sterol metabolism</keyword>
<reference evidence="19 20" key="1">
    <citation type="submission" date="2014-06" db="EMBL/GenBank/DDBJ databases">
        <title>The Genome of the Aflatoxigenic Filamentous Fungus Aspergillus nomius.</title>
        <authorList>
            <person name="Moore M.G."/>
            <person name="Shannon B.M."/>
            <person name="Brian M.M."/>
        </authorList>
    </citation>
    <scope>NUCLEOTIDE SEQUENCE [LARGE SCALE GENOMIC DNA]</scope>
    <source>
        <strain evidence="19 20">NRRL 13137</strain>
    </source>
</reference>
<feature type="transmembrane region" description="Helical" evidence="18">
    <location>
        <begin position="74"/>
        <end position="92"/>
    </location>
</feature>
<keyword evidence="13 18" id="KW-0472">Membrane</keyword>
<evidence type="ECO:0000256" key="15">
    <source>
        <dbReference type="ARBA" id="ARBA00023221"/>
    </source>
</evidence>
<evidence type="ECO:0000313" key="20">
    <source>
        <dbReference type="Proteomes" id="UP000037505"/>
    </source>
</evidence>
<organism evidence="19 20">
    <name type="scientific">Aspergillus nomiae NRRL (strain ATCC 15546 / NRRL 13137 / CBS 260.88 / M93)</name>
    <dbReference type="NCBI Taxonomy" id="1509407"/>
    <lineage>
        <taxon>Eukaryota</taxon>
        <taxon>Fungi</taxon>
        <taxon>Dikarya</taxon>
        <taxon>Ascomycota</taxon>
        <taxon>Pezizomycotina</taxon>
        <taxon>Eurotiomycetes</taxon>
        <taxon>Eurotiomycetidae</taxon>
        <taxon>Eurotiales</taxon>
        <taxon>Aspergillaceae</taxon>
        <taxon>Aspergillus</taxon>
        <taxon>Aspergillus subgen. Circumdati</taxon>
    </lineage>
</organism>
<keyword evidence="10 18" id="KW-0560">Oxidoreductase</keyword>
<evidence type="ECO:0000256" key="13">
    <source>
        <dbReference type="ARBA" id="ARBA00023136"/>
    </source>
</evidence>
<evidence type="ECO:0000313" key="19">
    <source>
        <dbReference type="EMBL" id="KNG82084.1"/>
    </source>
</evidence>
<evidence type="ECO:0000256" key="7">
    <source>
        <dbReference type="ARBA" id="ARBA00022857"/>
    </source>
</evidence>
<keyword evidence="7" id="KW-0521">NADP</keyword>